<gene>
    <name evidence="2" type="ORF">BN1211_3871</name>
</gene>
<keyword evidence="1" id="KW-0472">Membrane</keyword>
<reference evidence="3" key="1">
    <citation type="journal article" date="2015" name="J. Biotechnol.">
        <title>The structure of the Cyberlindnera jadinii genome and its relation to Candida utilis analyzed by the occurrence of single nucleotide polymorphisms.</title>
        <authorList>
            <person name="Rupp O."/>
            <person name="Brinkrolf K."/>
            <person name="Buerth C."/>
            <person name="Kunigo M."/>
            <person name="Schneider J."/>
            <person name="Jaenicke S."/>
            <person name="Goesmann A."/>
            <person name="Puehler A."/>
            <person name="Jaeger K.-E."/>
            <person name="Ernst J.F."/>
        </authorList>
    </citation>
    <scope>NUCLEOTIDE SEQUENCE [LARGE SCALE GENOMIC DNA]</scope>
    <source>
        <strain evidence="3">ATCC 18201 / CBS 1600 / BCRC 20928 / JCM 3617 / NBRC 0987 / NRRL Y-1542</strain>
    </source>
</reference>
<feature type="transmembrane region" description="Helical" evidence="1">
    <location>
        <begin position="213"/>
        <end position="239"/>
    </location>
</feature>
<evidence type="ECO:0000313" key="2">
    <source>
        <dbReference type="EMBL" id="CEP23313.1"/>
    </source>
</evidence>
<name>A0A0H5C5R7_CYBJN</name>
<accession>A0A0H5C5R7</accession>
<protein>
    <submittedName>
        <fullName evidence="2">Uncharacterized protein</fullName>
    </submittedName>
</protein>
<dbReference type="EMBL" id="CDQK01000004">
    <property type="protein sequence ID" value="CEP23313.1"/>
    <property type="molecule type" value="Genomic_DNA"/>
</dbReference>
<evidence type="ECO:0000256" key="1">
    <source>
        <dbReference type="SAM" id="Phobius"/>
    </source>
</evidence>
<sequence>MTNTALISQQLHEFKAQVDHSNDDKAAYANYLLCKQHLSTLKSIRIRLVESKKDEKVNDLLEQYANSIEQVQLPSILLLESTLATDKKKRNQRLSVDLHAVGLEPVDELVGSSAVEDDENLTQLKQRLTDGRSHTTKRQLSMDEELHEEEAKQDDILKDMLQFVQGLKEGANAFNDKLNEEKDILKAAEAGLQVTHKKINKSTKNLAKTINELSLFTALKIFALVILLFLFSIIVISILPKL</sequence>
<organism evidence="2 3">
    <name type="scientific">Cyberlindnera jadinii (strain ATCC 18201 / CBS 1600 / BCRC 20928 / JCM 3617 / NBRC 0987 / NRRL Y-1542)</name>
    <name type="common">Torula yeast</name>
    <name type="synonym">Candida utilis</name>
    <dbReference type="NCBI Taxonomy" id="983966"/>
    <lineage>
        <taxon>Eukaryota</taxon>
        <taxon>Fungi</taxon>
        <taxon>Dikarya</taxon>
        <taxon>Ascomycota</taxon>
        <taxon>Saccharomycotina</taxon>
        <taxon>Saccharomycetes</taxon>
        <taxon>Phaffomycetales</taxon>
        <taxon>Phaffomycetaceae</taxon>
        <taxon>Cyberlindnera</taxon>
    </lineage>
</organism>
<dbReference type="Proteomes" id="UP000038830">
    <property type="component" value="Unassembled WGS sequence"/>
</dbReference>
<keyword evidence="1" id="KW-1133">Transmembrane helix</keyword>
<keyword evidence="1" id="KW-0812">Transmembrane</keyword>
<dbReference type="AlphaFoldDB" id="A0A0H5C5R7"/>
<evidence type="ECO:0000313" key="3">
    <source>
        <dbReference type="Proteomes" id="UP000038830"/>
    </source>
</evidence>
<proteinExistence type="predicted"/>